<dbReference type="InterPro" id="IPR012920">
    <property type="entry name" value="rRNA_MeTfrase_SPB1-like_C"/>
</dbReference>
<protein>
    <recommendedName>
        <fullName evidence="8">Putative rRNA methyltransferase</fullName>
        <ecNumber evidence="8">2.1.1.-</ecNumber>
    </recommendedName>
    <alternativeName>
        <fullName evidence="8">2'-O-ribose RNA methyltransferase SPB1 homolog</fullName>
    </alternativeName>
</protein>
<evidence type="ECO:0000256" key="3">
    <source>
        <dbReference type="ARBA" id="ARBA00022552"/>
    </source>
</evidence>
<evidence type="ECO:0000256" key="8">
    <source>
        <dbReference type="HAMAP-Rule" id="MF_03163"/>
    </source>
</evidence>
<dbReference type="GO" id="GO:0005730">
    <property type="term" value="C:nucleolus"/>
    <property type="evidence" value="ECO:0007669"/>
    <property type="project" value="UniProtKB-SubCell"/>
</dbReference>
<evidence type="ECO:0000256" key="6">
    <source>
        <dbReference type="ARBA" id="ARBA00022691"/>
    </source>
</evidence>
<keyword evidence="3 8" id="KW-0698">rRNA processing</keyword>
<evidence type="ECO:0000256" key="7">
    <source>
        <dbReference type="ARBA" id="ARBA00023242"/>
    </source>
</evidence>
<dbReference type="InterPro" id="IPR024576">
    <property type="entry name" value="rRNA_MeTfrase_Spb1_DUF3381"/>
</dbReference>
<dbReference type="GO" id="GO:0000463">
    <property type="term" value="P:maturation of LSU-rRNA from tricistronic rRNA transcript (SSU-rRNA, 5.8S rRNA, LSU-rRNA)"/>
    <property type="evidence" value="ECO:0007669"/>
    <property type="project" value="TreeGrafter"/>
</dbReference>
<feature type="compositionally biased region" description="Basic and acidic residues" evidence="9">
    <location>
        <begin position="350"/>
        <end position="362"/>
    </location>
</feature>
<dbReference type="InterPro" id="IPR050082">
    <property type="entry name" value="RNA_methyltr_RlmE"/>
</dbReference>
<evidence type="ECO:0000313" key="14">
    <source>
        <dbReference type="Proteomes" id="UP000290189"/>
    </source>
</evidence>
<feature type="domain" description="Ribosomal RNA methyltransferase FtsJ" evidence="10">
    <location>
        <begin position="24"/>
        <end position="200"/>
    </location>
</feature>
<evidence type="ECO:0000259" key="12">
    <source>
        <dbReference type="Pfam" id="PF11861"/>
    </source>
</evidence>
<dbReference type="PANTHER" id="PTHR10920:SF13">
    <property type="entry name" value="PRE-RRNA 2'-O-RIBOSE RNA METHYLTRANSFERASE FTSJ3"/>
    <property type="match status" value="1"/>
</dbReference>
<feature type="compositionally biased region" description="Acidic residues" evidence="9">
    <location>
        <begin position="332"/>
        <end position="349"/>
    </location>
</feature>
<keyword evidence="5 8" id="KW-0808">Transferase</keyword>
<keyword evidence="7 8" id="KW-0539">Nucleus</keyword>
<dbReference type="Pfam" id="PF11861">
    <property type="entry name" value="DUF3381"/>
    <property type="match status" value="1"/>
</dbReference>
<keyword evidence="2 8" id="KW-0690">Ribosome biogenesis</keyword>
<feature type="compositionally biased region" description="Acidic residues" evidence="9">
    <location>
        <begin position="455"/>
        <end position="464"/>
    </location>
</feature>
<evidence type="ECO:0000256" key="9">
    <source>
        <dbReference type="SAM" id="MobiDB-lite"/>
    </source>
</evidence>
<feature type="binding site" evidence="8">
    <location>
        <position position="117"/>
    </location>
    <ligand>
        <name>S-adenosyl-L-methionine</name>
        <dbReference type="ChEBI" id="CHEBI:59789"/>
    </ligand>
</feature>
<feature type="binding site" evidence="8">
    <location>
        <position position="58"/>
    </location>
    <ligand>
        <name>S-adenosyl-L-methionine</name>
        <dbReference type="ChEBI" id="CHEBI:59789"/>
    </ligand>
</feature>
<feature type="compositionally biased region" description="Acidic residues" evidence="9">
    <location>
        <begin position="622"/>
        <end position="633"/>
    </location>
</feature>
<dbReference type="HAMAP" id="MF_03163">
    <property type="entry name" value="RNA_methyltr_E_SPB1"/>
    <property type="match status" value="1"/>
</dbReference>
<dbReference type="Pfam" id="PF07780">
    <property type="entry name" value="Spb1_C"/>
    <property type="match status" value="1"/>
</dbReference>
<evidence type="ECO:0000256" key="2">
    <source>
        <dbReference type="ARBA" id="ARBA00022517"/>
    </source>
</evidence>
<keyword evidence="6 8" id="KW-0949">S-adenosyl-L-methionine</keyword>
<reference evidence="13 14" key="1">
    <citation type="submission" date="2018-03" db="EMBL/GenBank/DDBJ databases">
        <authorList>
            <person name="Fogelqvist J."/>
        </authorList>
    </citation>
    <scope>NUCLEOTIDE SEQUENCE [LARGE SCALE GENOMIC DNA]</scope>
</reference>
<comment type="catalytic activity">
    <reaction evidence="8">
        <text>a ribonucleotide in rRNA + S-adenosyl-L-methionine = a 2'-O-methylribonucleotide in rRNA + S-adenosyl-L-homocysteine + H(+)</text>
        <dbReference type="Rhea" id="RHEA:48628"/>
        <dbReference type="Rhea" id="RHEA-COMP:12164"/>
        <dbReference type="Rhea" id="RHEA-COMP:12165"/>
        <dbReference type="ChEBI" id="CHEBI:15378"/>
        <dbReference type="ChEBI" id="CHEBI:57856"/>
        <dbReference type="ChEBI" id="CHEBI:59789"/>
        <dbReference type="ChEBI" id="CHEBI:90675"/>
        <dbReference type="ChEBI" id="CHEBI:90676"/>
    </reaction>
</comment>
<dbReference type="PANTHER" id="PTHR10920">
    <property type="entry name" value="RIBOSOMAL RNA METHYLTRANSFERASE"/>
    <property type="match status" value="1"/>
</dbReference>
<feature type="binding site" evidence="8">
    <location>
        <position position="76"/>
    </location>
    <ligand>
        <name>S-adenosyl-L-methionine</name>
        <dbReference type="ChEBI" id="CHEBI:59789"/>
    </ligand>
</feature>
<feature type="binding site" evidence="8">
    <location>
        <position position="56"/>
    </location>
    <ligand>
        <name>S-adenosyl-L-methionine</name>
        <dbReference type="ChEBI" id="CHEBI:59789"/>
    </ligand>
</feature>
<name>A0A3P3YFM4_PLABS</name>
<evidence type="ECO:0000259" key="11">
    <source>
        <dbReference type="Pfam" id="PF07780"/>
    </source>
</evidence>
<evidence type="ECO:0000256" key="1">
    <source>
        <dbReference type="ARBA" id="ARBA00004604"/>
    </source>
</evidence>
<evidence type="ECO:0000256" key="5">
    <source>
        <dbReference type="ARBA" id="ARBA00022679"/>
    </source>
</evidence>
<dbReference type="AlphaFoldDB" id="A0A3P3YFM4"/>
<dbReference type="HAMAP" id="MF_01547">
    <property type="entry name" value="RNA_methyltr_E"/>
    <property type="match status" value="1"/>
</dbReference>
<comment type="subcellular location">
    <subcellularLocation>
        <location evidence="1 8">Nucleus</location>
        <location evidence="1 8">Nucleolus</location>
    </subcellularLocation>
</comment>
<feature type="region of interest" description="Disordered" evidence="9">
    <location>
        <begin position="485"/>
        <end position="542"/>
    </location>
</feature>
<dbReference type="GO" id="GO:0030687">
    <property type="term" value="C:preribosome, large subunit precursor"/>
    <property type="evidence" value="ECO:0007669"/>
    <property type="project" value="TreeGrafter"/>
</dbReference>
<keyword evidence="4 8" id="KW-0489">Methyltransferase</keyword>
<sequence>MVRKTKTAKTRLDKYYRLAKEQGFRSRAAFKLIQLNRKYDFLSSARALIDLCAAPGGWLQVAAKYMPVSSLIVGVDLDPIRAIPNVRAFQEDITTASCRTAIKGAMQGWKADVVLNDGSPNVGGAWTKDAYGQAELSLMALKLAIEFLRPGGLFITKVFRSQDSNSLLWVARQLFDRVDATKPSASRGTSAEIYFVCQGYKAPDKVDPRLLDPSHVFKAIESGPAPVNVLRDAPMKQKRHRSGYDDGVMVLHKSMTMQEFLDSPTPAETLAMYNAIVLDDIARSHPATTDDIRAACADLKVLGRRDFKQLLQWRRTLRAHREQVAKQAAADAESDGNDDDGQAEDEPDEAREARETDELEEARKRMEARLKRAKRKRKEQKTKARLRQLGMVTVEDNEAANDEEGLFALNAIESGAALRTVVADDAQAVDVDEDDNADESDDDDDDSVGGVEILSDSEAEAALERELDEQYAAYKAACGTSKKRRVDVGLGDDTGAYIVDNDADRQSAGSDDDDDEDKQDPNPLNIDLDNLDDPAELSSRRKAQRWFSRDLFASCTADDANGEVVADDGNGGAREDADDDVKADPAPMDDGASHRPLVLRPRKAGAGTGDGGAGFEEVPVAESDDEWPSDSDEEAEMLAVGKMLLRKKSRRDLEDASYNRYAWQDDPGLPSWFVDDQRAHNRPILPVSKGDVDLMKARLAAINARPIKKIAEARARKKLTTARRWEKVKSAAESIAGNSDLPDKEKMRRLDSLYKTKGKKAKGGAKPQKQYVVARKSGAVRPNKATGSKRPGRIKMVDKRLKADKRGRDASQRQRKKTTTKKHKSK</sequence>
<accession>A0A3P3YFM4</accession>
<feature type="region of interest" description="Disordered" evidence="9">
    <location>
        <begin position="429"/>
        <end position="464"/>
    </location>
</feature>
<proteinExistence type="inferred from homology"/>
<feature type="compositionally biased region" description="Acidic residues" evidence="9">
    <location>
        <begin position="430"/>
        <end position="447"/>
    </location>
</feature>
<dbReference type="InterPro" id="IPR028589">
    <property type="entry name" value="SPB1-like"/>
</dbReference>
<comment type="function">
    <text evidence="8">Probable methyltransferase involved in the maturation of rRNA and in the biogenesis of ribosomal subunits.</text>
</comment>
<feature type="region of interest" description="Disordered" evidence="9">
    <location>
        <begin position="324"/>
        <end position="362"/>
    </location>
</feature>
<evidence type="ECO:0000256" key="4">
    <source>
        <dbReference type="ARBA" id="ARBA00022603"/>
    </source>
</evidence>
<dbReference type="FunFam" id="3.40.50.150:FF:000004">
    <property type="entry name" value="AdoMet-dependent rRNA methyltransferase SPB1"/>
    <property type="match status" value="1"/>
</dbReference>
<feature type="domain" description="Ribosomal RNA methyltransferase SPB1-like C-terminal" evidence="11">
    <location>
        <begin position="627"/>
        <end position="811"/>
    </location>
</feature>
<dbReference type="GO" id="GO:0008650">
    <property type="term" value="F:rRNA (uridine-2'-O-)-methyltransferase activity"/>
    <property type="evidence" value="ECO:0007669"/>
    <property type="project" value="TreeGrafter"/>
</dbReference>
<evidence type="ECO:0000313" key="13">
    <source>
        <dbReference type="EMBL" id="SPQ98996.1"/>
    </source>
</evidence>
<feature type="active site" description="Proton acceptor" evidence="8">
    <location>
        <position position="157"/>
    </location>
</feature>
<feature type="region of interest" description="Disordered" evidence="9">
    <location>
        <begin position="558"/>
        <end position="633"/>
    </location>
</feature>
<geneLocation type="mitochondrion" evidence="13"/>
<feature type="compositionally biased region" description="Basic residues" evidence="9">
    <location>
        <begin position="813"/>
        <end position="826"/>
    </location>
</feature>
<dbReference type="GO" id="GO:0000466">
    <property type="term" value="P:maturation of 5.8S rRNA from tricistronic rRNA transcript (SSU-rRNA, 5.8S rRNA, LSU-rRNA)"/>
    <property type="evidence" value="ECO:0007669"/>
    <property type="project" value="TreeGrafter"/>
</dbReference>
<feature type="binding site" evidence="8">
    <location>
        <position position="92"/>
    </location>
    <ligand>
        <name>S-adenosyl-L-methionine</name>
        <dbReference type="ChEBI" id="CHEBI:59789"/>
    </ligand>
</feature>
<dbReference type="InterPro" id="IPR015507">
    <property type="entry name" value="rRNA-MeTfrase_E"/>
</dbReference>
<dbReference type="InterPro" id="IPR029063">
    <property type="entry name" value="SAM-dependent_MTases_sf"/>
</dbReference>
<dbReference type="SUPFAM" id="SSF53335">
    <property type="entry name" value="S-adenosyl-L-methionine-dependent methyltransferases"/>
    <property type="match status" value="1"/>
</dbReference>
<dbReference type="Pfam" id="PF01728">
    <property type="entry name" value="FtsJ"/>
    <property type="match status" value="1"/>
</dbReference>
<comment type="similarity">
    <text evidence="8">Belongs to the class I-like SAM-binding methyltransferase superfamily. RNA methyltransferase RlmE family. SPB1 subfamily.</text>
</comment>
<feature type="domain" description="DUF3381" evidence="12">
    <location>
        <begin position="234"/>
        <end position="385"/>
    </location>
</feature>
<dbReference type="Gene3D" id="3.40.50.150">
    <property type="entry name" value="Vaccinia Virus protein VP39"/>
    <property type="match status" value="1"/>
</dbReference>
<feature type="compositionally biased region" description="Basic and acidic residues" evidence="9">
    <location>
        <begin position="741"/>
        <end position="754"/>
    </location>
</feature>
<organism evidence="13 14">
    <name type="scientific">Plasmodiophora brassicae</name>
    <name type="common">Clubroot disease agent</name>
    <dbReference type="NCBI Taxonomy" id="37360"/>
    <lineage>
        <taxon>Eukaryota</taxon>
        <taxon>Sar</taxon>
        <taxon>Rhizaria</taxon>
        <taxon>Endomyxa</taxon>
        <taxon>Phytomyxea</taxon>
        <taxon>Plasmodiophorida</taxon>
        <taxon>Plasmodiophoridae</taxon>
        <taxon>Plasmodiophora</taxon>
    </lineage>
</organism>
<dbReference type="EC" id="2.1.1.-" evidence="8"/>
<feature type="compositionally biased region" description="Basic and acidic residues" evidence="9">
    <location>
        <begin position="795"/>
        <end position="812"/>
    </location>
</feature>
<dbReference type="Proteomes" id="UP000290189">
    <property type="component" value="Unassembled WGS sequence"/>
</dbReference>
<dbReference type="GO" id="GO:0016435">
    <property type="term" value="F:rRNA (guanine) methyltransferase activity"/>
    <property type="evidence" value="ECO:0007669"/>
    <property type="project" value="TreeGrafter"/>
</dbReference>
<dbReference type="EMBL" id="OVEO01000011">
    <property type="protein sequence ID" value="SPQ98996.1"/>
    <property type="molecule type" value="Genomic_DNA"/>
</dbReference>
<evidence type="ECO:0000259" key="10">
    <source>
        <dbReference type="Pfam" id="PF01728"/>
    </source>
</evidence>
<dbReference type="InterPro" id="IPR002877">
    <property type="entry name" value="RNA_MeTrfase_FtsJ_dom"/>
</dbReference>
<gene>
    <name evidence="13" type="ORF">PLBR_LOCUS6211</name>
</gene>
<feature type="region of interest" description="Disordered" evidence="9">
    <location>
        <begin position="727"/>
        <end position="826"/>
    </location>
</feature>
<keyword evidence="13" id="KW-0496">Mitochondrion</keyword>